<comment type="catalytic activity">
    <reaction evidence="7 8">
        <text>UDP-N-acetyl-alpha-D-muramoyl-L-alanine + D-glutamate + ATP = UDP-N-acetyl-alpha-D-muramoyl-L-alanyl-D-glutamate + ADP + phosphate + H(+)</text>
        <dbReference type="Rhea" id="RHEA:16429"/>
        <dbReference type="ChEBI" id="CHEBI:15378"/>
        <dbReference type="ChEBI" id="CHEBI:29986"/>
        <dbReference type="ChEBI" id="CHEBI:30616"/>
        <dbReference type="ChEBI" id="CHEBI:43474"/>
        <dbReference type="ChEBI" id="CHEBI:83898"/>
        <dbReference type="ChEBI" id="CHEBI:83900"/>
        <dbReference type="ChEBI" id="CHEBI:456216"/>
        <dbReference type="EC" id="6.3.2.9"/>
    </reaction>
</comment>
<dbReference type="InterPro" id="IPR005762">
    <property type="entry name" value="MurD"/>
</dbReference>
<dbReference type="EC" id="6.3.2.9" evidence="7 8"/>
<dbReference type="GO" id="GO:0009252">
    <property type="term" value="P:peptidoglycan biosynthetic process"/>
    <property type="evidence" value="ECO:0007669"/>
    <property type="project" value="UniProtKB-UniRule"/>
</dbReference>
<dbReference type="Gene3D" id="3.40.1190.10">
    <property type="entry name" value="Mur-like, catalytic domain"/>
    <property type="match status" value="1"/>
</dbReference>
<evidence type="ECO:0000256" key="6">
    <source>
        <dbReference type="ARBA" id="ARBA00022840"/>
    </source>
</evidence>
<evidence type="ECO:0000256" key="1">
    <source>
        <dbReference type="ARBA" id="ARBA00004496"/>
    </source>
</evidence>
<evidence type="ECO:0000256" key="5">
    <source>
        <dbReference type="ARBA" id="ARBA00022741"/>
    </source>
</evidence>
<evidence type="ECO:0000256" key="2">
    <source>
        <dbReference type="ARBA" id="ARBA00004752"/>
    </source>
</evidence>
<keyword evidence="5 7" id="KW-0547">Nucleotide-binding</keyword>
<dbReference type="GO" id="GO:0071555">
    <property type="term" value="P:cell wall organization"/>
    <property type="evidence" value="ECO:0007669"/>
    <property type="project" value="UniProtKB-KW"/>
</dbReference>
<keyword evidence="7 8" id="KW-0131">Cell cycle</keyword>
<dbReference type="HAMAP" id="MF_00639">
    <property type="entry name" value="MurD"/>
    <property type="match status" value="1"/>
</dbReference>
<dbReference type="GO" id="GO:0008764">
    <property type="term" value="F:UDP-N-acetylmuramoylalanine-D-glutamate ligase activity"/>
    <property type="evidence" value="ECO:0007669"/>
    <property type="project" value="UniProtKB-UniRule"/>
</dbReference>
<dbReference type="SUPFAM" id="SSF51984">
    <property type="entry name" value="MurCD N-terminal domain"/>
    <property type="match status" value="1"/>
</dbReference>
<keyword evidence="4 7" id="KW-0436">Ligase</keyword>
<keyword evidence="7 8" id="KW-0133">Cell shape</keyword>
<keyword evidence="7 8" id="KW-0573">Peptidoglycan synthesis</keyword>
<dbReference type="Pfam" id="PF21799">
    <property type="entry name" value="MurD-like_N"/>
    <property type="match status" value="1"/>
</dbReference>
<dbReference type="Pfam" id="PF08245">
    <property type="entry name" value="Mur_ligase_M"/>
    <property type="match status" value="1"/>
</dbReference>
<feature type="binding site" evidence="7">
    <location>
        <begin position="107"/>
        <end position="113"/>
    </location>
    <ligand>
        <name>ATP</name>
        <dbReference type="ChEBI" id="CHEBI:30616"/>
    </ligand>
</feature>
<dbReference type="GO" id="GO:0051301">
    <property type="term" value="P:cell division"/>
    <property type="evidence" value="ECO:0007669"/>
    <property type="project" value="UniProtKB-KW"/>
</dbReference>
<dbReference type="InterPro" id="IPR013221">
    <property type="entry name" value="Mur_ligase_cen"/>
</dbReference>
<feature type="domain" description="Mur ligase central" evidence="10">
    <location>
        <begin position="105"/>
        <end position="279"/>
    </location>
</feature>
<comment type="similarity">
    <text evidence="7">Belongs to the MurCDEF family.</text>
</comment>
<dbReference type="KEGG" id="htr:EPV75_03480"/>
<dbReference type="SUPFAM" id="SSF53623">
    <property type="entry name" value="MurD-like peptide ligases, catalytic domain"/>
    <property type="match status" value="1"/>
</dbReference>
<evidence type="ECO:0000313" key="11">
    <source>
        <dbReference type="EMBL" id="QAB14797.1"/>
    </source>
</evidence>
<dbReference type="PANTHER" id="PTHR43692">
    <property type="entry name" value="UDP-N-ACETYLMURAMOYLALANINE--D-GLUTAMATE LIGASE"/>
    <property type="match status" value="1"/>
</dbReference>
<reference evidence="11 12" key="1">
    <citation type="journal article" date="2018" name="Environ. Microbiol.">
        <title>Genomes of ubiquitous marine and hypersaline Hydrogenovibrio, Thiomicrorhabdus and Thiomicrospira spp. encode a diversity of mechanisms to sustain chemolithoautotrophy in heterogeneous environments.</title>
        <authorList>
            <person name="Scott K.M."/>
            <person name="Williams J."/>
            <person name="Porter C.M.B."/>
            <person name="Russel S."/>
            <person name="Harmer T.L."/>
            <person name="Paul J.H."/>
            <person name="Antonen K.M."/>
            <person name="Bridges M.K."/>
            <person name="Camper G.J."/>
            <person name="Campla C.K."/>
            <person name="Casella L.G."/>
            <person name="Chase E."/>
            <person name="Conrad J.W."/>
            <person name="Cruz M.C."/>
            <person name="Dunlap D.S."/>
            <person name="Duran L."/>
            <person name="Fahsbender E.M."/>
            <person name="Goldsmith D.B."/>
            <person name="Keeley R.F."/>
            <person name="Kondoff M.R."/>
            <person name="Kussy B.I."/>
            <person name="Lane M.K."/>
            <person name="Lawler S."/>
            <person name="Leigh B.A."/>
            <person name="Lewis C."/>
            <person name="Lostal L.M."/>
            <person name="Marking D."/>
            <person name="Mancera P.A."/>
            <person name="McClenthan E.C."/>
            <person name="McIntyre E.A."/>
            <person name="Mine J.A."/>
            <person name="Modi S."/>
            <person name="Moore B.D."/>
            <person name="Morgan W.A."/>
            <person name="Nelson K.M."/>
            <person name="Nguyen K.N."/>
            <person name="Ogburn N."/>
            <person name="Parrino D.G."/>
            <person name="Pedapudi A.D."/>
            <person name="Pelham R.P."/>
            <person name="Preece A.M."/>
            <person name="Rampersad E.A."/>
            <person name="Richardson J.C."/>
            <person name="Rodgers C.M."/>
            <person name="Schaffer B.L."/>
            <person name="Sheridan N.E."/>
            <person name="Solone M.R."/>
            <person name="Staley Z.R."/>
            <person name="Tabuchi M."/>
            <person name="Waide R.J."/>
            <person name="Wanjugi P.W."/>
            <person name="Young S."/>
            <person name="Clum A."/>
            <person name="Daum C."/>
            <person name="Huntemann M."/>
            <person name="Ivanova N."/>
            <person name="Kyrpides N."/>
            <person name="Mikhailova N."/>
            <person name="Palaniappan K."/>
            <person name="Pillay M."/>
            <person name="Reddy T.B.K."/>
            <person name="Shapiro N."/>
            <person name="Stamatis D."/>
            <person name="Varghese N."/>
            <person name="Woyke T."/>
            <person name="Boden R."/>
            <person name="Freyermuth S.K."/>
            <person name="Kerfeld C.A."/>
        </authorList>
    </citation>
    <scope>NUCLEOTIDE SEQUENCE [LARGE SCALE GENOMIC DNA]</scope>
    <source>
        <strain evidence="11 12">JR-2</strain>
    </source>
</reference>
<keyword evidence="6 7" id="KW-0067">ATP-binding</keyword>
<dbReference type="AlphaFoldDB" id="A0A410H1K5"/>
<dbReference type="InterPro" id="IPR036615">
    <property type="entry name" value="Mur_ligase_C_dom_sf"/>
</dbReference>
<dbReference type="SUPFAM" id="SSF53244">
    <property type="entry name" value="MurD-like peptide ligases, peptide-binding domain"/>
    <property type="match status" value="1"/>
</dbReference>
<dbReference type="Proteomes" id="UP000285478">
    <property type="component" value="Chromosome"/>
</dbReference>
<sequence length="449" mass="48855">MYLVAGLGVTGQSVLKYFTSQGEACYAFDTREQLDTSELQAQFPEVQFKTGQIPPSWCDKIDTIVLSPGIAKSEPWVKACIQAGKEVIGDIELFARAAGQPIVAITGSNGKSTVTTLVAEALSEAGYQVGVGGNIGCPALDLLTDDTEFNVYVLELSSFQLETTYSLRTISSTVLNISEDHMDRYVGLEDYIQAKMTVLNDTELAVLPQEFEILHMAKPDEEVRFGLMEAERLPEKRYGLITRNGQAWLGWEDHPSVPVSAMAQQGMHHQLNALAMMALCRPFQVSDAVFEKVLSHFQGLPHRTQLVLEADGVQWINDSKGTNVGATVTAIESAAEASKGRVILLAGGVGKDADFSELGDAVEQYCRQAVLFGRDRQLIAQSLPPAKTVFVETLEEAIQLAKSVAKAGDIVLFSPACASFDQFKNYVERGLAFENWVHETVGGLPKVAP</sequence>
<dbReference type="GO" id="GO:0005524">
    <property type="term" value="F:ATP binding"/>
    <property type="evidence" value="ECO:0007669"/>
    <property type="project" value="UniProtKB-UniRule"/>
</dbReference>
<dbReference type="PANTHER" id="PTHR43692:SF1">
    <property type="entry name" value="UDP-N-ACETYLMURAMOYLALANINE--D-GLUTAMATE LIGASE"/>
    <property type="match status" value="1"/>
</dbReference>
<gene>
    <name evidence="7 11" type="primary">murD</name>
    <name evidence="11" type="ORF">EPV75_03480</name>
</gene>
<dbReference type="InterPro" id="IPR004101">
    <property type="entry name" value="Mur_ligase_C"/>
</dbReference>
<dbReference type="GO" id="GO:0005737">
    <property type="term" value="C:cytoplasm"/>
    <property type="evidence" value="ECO:0007669"/>
    <property type="project" value="UniProtKB-SubCell"/>
</dbReference>
<dbReference type="Gene3D" id="3.90.190.20">
    <property type="entry name" value="Mur ligase, C-terminal domain"/>
    <property type="match status" value="1"/>
</dbReference>
<evidence type="ECO:0000256" key="7">
    <source>
        <dbReference type="HAMAP-Rule" id="MF_00639"/>
    </source>
</evidence>
<dbReference type="RefSeq" id="WP_128384477.1">
    <property type="nucleotide sequence ID" value="NZ_CP035033.1"/>
</dbReference>
<comment type="function">
    <text evidence="7 8">Cell wall formation. Catalyzes the addition of glutamate to the nucleotide precursor UDP-N-acetylmuramoyl-L-alanine (UMA).</text>
</comment>
<keyword evidence="7 8" id="KW-0961">Cell wall biogenesis/degradation</keyword>
<evidence type="ECO:0000256" key="4">
    <source>
        <dbReference type="ARBA" id="ARBA00022598"/>
    </source>
</evidence>
<accession>A0A410H1K5</accession>
<comment type="pathway">
    <text evidence="2 7 8">Cell wall biogenesis; peptidoglycan biosynthesis.</text>
</comment>
<keyword evidence="3 7" id="KW-0963">Cytoplasm</keyword>
<evidence type="ECO:0000256" key="8">
    <source>
        <dbReference type="RuleBase" id="RU003664"/>
    </source>
</evidence>
<dbReference type="Gene3D" id="3.40.50.720">
    <property type="entry name" value="NAD(P)-binding Rossmann-like Domain"/>
    <property type="match status" value="1"/>
</dbReference>
<keyword evidence="12" id="KW-1185">Reference proteome</keyword>
<dbReference type="Pfam" id="PF02875">
    <property type="entry name" value="Mur_ligase_C"/>
    <property type="match status" value="1"/>
</dbReference>
<evidence type="ECO:0000259" key="9">
    <source>
        <dbReference type="Pfam" id="PF02875"/>
    </source>
</evidence>
<name>A0A410H1K5_9GAMM</name>
<dbReference type="NCBIfam" id="TIGR01087">
    <property type="entry name" value="murD"/>
    <property type="match status" value="1"/>
</dbReference>
<organism evidence="11 12">
    <name type="scientific">Hydrogenovibrio thermophilus</name>
    <dbReference type="NCBI Taxonomy" id="265883"/>
    <lineage>
        <taxon>Bacteria</taxon>
        <taxon>Pseudomonadati</taxon>
        <taxon>Pseudomonadota</taxon>
        <taxon>Gammaproteobacteria</taxon>
        <taxon>Thiotrichales</taxon>
        <taxon>Piscirickettsiaceae</taxon>
        <taxon>Hydrogenovibrio</taxon>
    </lineage>
</organism>
<dbReference type="InterPro" id="IPR036565">
    <property type="entry name" value="Mur-like_cat_sf"/>
</dbReference>
<feature type="domain" description="Mur ligase C-terminal" evidence="9">
    <location>
        <begin position="302"/>
        <end position="417"/>
    </location>
</feature>
<proteinExistence type="inferred from homology"/>
<evidence type="ECO:0000259" key="10">
    <source>
        <dbReference type="Pfam" id="PF08245"/>
    </source>
</evidence>
<dbReference type="EMBL" id="CP035033">
    <property type="protein sequence ID" value="QAB14797.1"/>
    <property type="molecule type" value="Genomic_DNA"/>
</dbReference>
<protein>
    <recommendedName>
        <fullName evidence="7 8">UDP-N-acetylmuramoylalanine--D-glutamate ligase</fullName>
        <ecNumber evidence="7 8">6.3.2.9</ecNumber>
    </recommendedName>
    <alternativeName>
        <fullName evidence="7">D-glutamic acid-adding enzyme</fullName>
    </alternativeName>
    <alternativeName>
        <fullName evidence="7">UDP-N-acetylmuramoyl-L-alanyl-D-glutamate synthetase</fullName>
    </alternativeName>
</protein>
<dbReference type="GO" id="GO:0008360">
    <property type="term" value="P:regulation of cell shape"/>
    <property type="evidence" value="ECO:0007669"/>
    <property type="project" value="UniProtKB-KW"/>
</dbReference>
<comment type="subcellular location">
    <subcellularLocation>
        <location evidence="1 7 8">Cytoplasm</location>
    </subcellularLocation>
</comment>
<keyword evidence="7 8" id="KW-0132">Cell division</keyword>
<evidence type="ECO:0000313" key="12">
    <source>
        <dbReference type="Proteomes" id="UP000285478"/>
    </source>
</evidence>
<evidence type="ECO:0000256" key="3">
    <source>
        <dbReference type="ARBA" id="ARBA00022490"/>
    </source>
</evidence>
<dbReference type="UniPathway" id="UPA00219"/>